<evidence type="ECO:0000256" key="1">
    <source>
        <dbReference type="ARBA" id="ARBA00022729"/>
    </source>
</evidence>
<dbReference type="InterPro" id="IPR050280">
    <property type="entry name" value="OMP_Chaperone_SurA"/>
</dbReference>
<dbReference type="EMBL" id="LANW01000001">
    <property type="protein sequence ID" value="KJV66981.1"/>
    <property type="molecule type" value="Genomic_DNA"/>
</dbReference>
<dbReference type="PATRIC" id="fig|1359153.3.peg.1172"/>
<dbReference type="Gene3D" id="1.10.4030.10">
    <property type="entry name" value="Porin chaperone SurA, peptide-binding domain"/>
    <property type="match status" value="1"/>
</dbReference>
<dbReference type="PANTHER" id="PTHR47637">
    <property type="entry name" value="CHAPERONE SURA"/>
    <property type="match status" value="1"/>
</dbReference>
<gene>
    <name evidence="2" type="ORF">APHNP_1140</name>
</gene>
<evidence type="ECO:0000313" key="3">
    <source>
        <dbReference type="Proteomes" id="UP000033385"/>
    </source>
</evidence>
<evidence type="ECO:0000313" key="2">
    <source>
        <dbReference type="EMBL" id="KJV66981.1"/>
    </source>
</evidence>
<dbReference type="SUPFAM" id="SSF109998">
    <property type="entry name" value="Triger factor/SurA peptide-binding domain-like"/>
    <property type="match status" value="1"/>
</dbReference>
<protein>
    <submittedName>
        <fullName evidence="2">SurA N-terminal domain protein</fullName>
    </submittedName>
</protein>
<dbReference type="AlphaFoldDB" id="A0A0F3NGS0"/>
<accession>A0A0F3NGS0</accession>
<organism evidence="2 3">
    <name type="scientific">Anaplasma phagocytophilum str. ApNP</name>
    <dbReference type="NCBI Taxonomy" id="1359153"/>
    <lineage>
        <taxon>Bacteria</taxon>
        <taxon>Pseudomonadati</taxon>
        <taxon>Pseudomonadota</taxon>
        <taxon>Alphaproteobacteria</taxon>
        <taxon>Rickettsiales</taxon>
        <taxon>Anaplasmataceae</taxon>
        <taxon>Anaplasma</taxon>
        <taxon>phagocytophilum group</taxon>
    </lineage>
</organism>
<keyword evidence="1" id="KW-0732">Signal</keyword>
<dbReference type="PANTHER" id="PTHR47637:SF1">
    <property type="entry name" value="CHAPERONE SURA"/>
    <property type="match status" value="1"/>
</dbReference>
<sequence length="394" mass="43375">MMSRWFPWLCFLCLVIPCGKGCASVKIEAVVDDKVLTSLDVDRREHANGFFYKTAYAEGNRREVLGLLIDEVILELEAKQLGITVEKQEVAQEVERLFSVLGVCSGLSLDECAAGNGLDAASIESHVRSRVIWSKILSTRVAPFLSVADDEVSQYVAEAKSDALETVLDLEQVFVPFRAGAVLDSVASELHKGVELTKIAERYREHGVYVDRTMGASAVGFVHDVKVSLLRAKEGSIIGPVRIDKGHLLLKLLSKVRVKKRFMNSVVSMKQLSVPVKEAGSILDDLRVRGVGCSSFADVVKTLGFEPGDVVVRVRDLSSKLQLMLEGAKPDQVLRSDSGDGRVDLIMLCGISEGGELTADEIARIKHAAYTNKLVVASTRLMENMRKRHFIKRF</sequence>
<proteinExistence type="predicted"/>
<dbReference type="InterPro" id="IPR027304">
    <property type="entry name" value="Trigger_fact/SurA_dom_sf"/>
</dbReference>
<comment type="caution">
    <text evidence="2">The sequence shown here is derived from an EMBL/GenBank/DDBJ whole genome shotgun (WGS) entry which is preliminary data.</text>
</comment>
<reference evidence="2 3" key="1">
    <citation type="submission" date="2015-01" db="EMBL/GenBank/DDBJ databases">
        <title>Genome Sequencing of Rickettsiales.</title>
        <authorList>
            <person name="Daugherty S.C."/>
            <person name="Su Q."/>
            <person name="Abolude K."/>
            <person name="Beier-Sexton M."/>
            <person name="Carlyon J.A."/>
            <person name="Carter R."/>
            <person name="Day N.P."/>
            <person name="Dumler S.J."/>
            <person name="Dyachenko V."/>
            <person name="Godinez A."/>
            <person name="Kurtti T.J."/>
            <person name="Lichay M."/>
            <person name="Mullins K.E."/>
            <person name="Ott S."/>
            <person name="Pappas-Brown V."/>
            <person name="Paris D.H."/>
            <person name="Patel P."/>
            <person name="Richards A.L."/>
            <person name="Sadzewicz L."/>
            <person name="Sears K."/>
            <person name="Seidman D."/>
            <person name="Sengamalay N."/>
            <person name="Stenos J."/>
            <person name="Tallon L.J."/>
            <person name="Vincent G."/>
            <person name="Fraser C.M."/>
            <person name="Munderloh U."/>
            <person name="Dunning-Hotopp J.C."/>
        </authorList>
    </citation>
    <scope>NUCLEOTIDE SEQUENCE [LARGE SCALE GENOMIC DNA]</scope>
    <source>
        <strain evidence="2 3">ApNP</strain>
    </source>
</reference>
<dbReference type="Proteomes" id="UP000033385">
    <property type="component" value="Unassembled WGS sequence"/>
</dbReference>
<name>A0A0F3NGS0_ANAPH</name>